<evidence type="ECO:0000259" key="2">
    <source>
        <dbReference type="Pfam" id="PF20167"/>
    </source>
</evidence>
<reference evidence="3 4" key="1">
    <citation type="journal article" date="2022" name="Nat. Genet.">
        <title>Improved pea reference genome and pan-genome highlight genomic features and evolutionary characteristics.</title>
        <authorList>
            <person name="Yang T."/>
            <person name="Liu R."/>
            <person name="Luo Y."/>
            <person name="Hu S."/>
            <person name="Wang D."/>
            <person name="Wang C."/>
            <person name="Pandey M.K."/>
            <person name="Ge S."/>
            <person name="Xu Q."/>
            <person name="Li N."/>
            <person name="Li G."/>
            <person name="Huang Y."/>
            <person name="Saxena R.K."/>
            <person name="Ji Y."/>
            <person name="Li M."/>
            <person name="Yan X."/>
            <person name="He Y."/>
            <person name="Liu Y."/>
            <person name="Wang X."/>
            <person name="Xiang C."/>
            <person name="Varshney R.K."/>
            <person name="Ding H."/>
            <person name="Gao S."/>
            <person name="Zong X."/>
        </authorList>
    </citation>
    <scope>NUCLEOTIDE SEQUENCE [LARGE SCALE GENOMIC DNA]</scope>
    <source>
        <strain evidence="3 4">cv. Zhongwan 6</strain>
    </source>
</reference>
<feature type="domain" description="Putative plant transposon protein" evidence="2">
    <location>
        <begin position="116"/>
        <end position="306"/>
    </location>
</feature>
<dbReference type="Gramene" id="Psat04G0391500-T1">
    <property type="protein sequence ID" value="KAI5419930.1"/>
    <property type="gene ID" value="KIW84_043915"/>
</dbReference>
<name>A0A9D5AVA9_PEA</name>
<feature type="compositionally biased region" description="Basic and acidic residues" evidence="1">
    <location>
        <begin position="367"/>
        <end position="406"/>
    </location>
</feature>
<evidence type="ECO:0000256" key="1">
    <source>
        <dbReference type="SAM" id="MobiDB-lite"/>
    </source>
</evidence>
<organism evidence="3 4">
    <name type="scientific">Pisum sativum</name>
    <name type="common">Garden pea</name>
    <name type="synonym">Lathyrus oleraceus</name>
    <dbReference type="NCBI Taxonomy" id="3888"/>
    <lineage>
        <taxon>Eukaryota</taxon>
        <taxon>Viridiplantae</taxon>
        <taxon>Streptophyta</taxon>
        <taxon>Embryophyta</taxon>
        <taxon>Tracheophyta</taxon>
        <taxon>Spermatophyta</taxon>
        <taxon>Magnoliopsida</taxon>
        <taxon>eudicotyledons</taxon>
        <taxon>Gunneridae</taxon>
        <taxon>Pentapetalae</taxon>
        <taxon>rosids</taxon>
        <taxon>fabids</taxon>
        <taxon>Fabales</taxon>
        <taxon>Fabaceae</taxon>
        <taxon>Papilionoideae</taxon>
        <taxon>50 kb inversion clade</taxon>
        <taxon>NPAAA clade</taxon>
        <taxon>Hologalegina</taxon>
        <taxon>IRL clade</taxon>
        <taxon>Fabeae</taxon>
        <taxon>Lathyrus</taxon>
    </lineage>
</organism>
<dbReference type="EMBL" id="JAMSHJ010000004">
    <property type="protein sequence ID" value="KAI5419930.1"/>
    <property type="molecule type" value="Genomic_DNA"/>
</dbReference>
<dbReference type="Pfam" id="PF20167">
    <property type="entry name" value="Transposase_32"/>
    <property type="match status" value="1"/>
</dbReference>
<proteinExistence type="predicted"/>
<gene>
    <name evidence="3" type="ORF">KIW84_043915</name>
</gene>
<evidence type="ECO:0000313" key="3">
    <source>
        <dbReference type="EMBL" id="KAI5419930.1"/>
    </source>
</evidence>
<dbReference type="InterPro" id="IPR046796">
    <property type="entry name" value="Transposase_32_dom"/>
</dbReference>
<feature type="region of interest" description="Disordered" evidence="1">
    <location>
        <begin position="364"/>
        <end position="414"/>
    </location>
</feature>
<protein>
    <recommendedName>
        <fullName evidence="2">Putative plant transposon protein domain-containing protein</fullName>
    </recommendedName>
</protein>
<accession>A0A9D5AVA9</accession>
<keyword evidence="4" id="KW-1185">Reference proteome</keyword>
<dbReference type="AlphaFoldDB" id="A0A9D5AVA9"/>
<comment type="caution">
    <text evidence="3">The sequence shown here is derived from an EMBL/GenBank/DDBJ whole genome shotgun (WGS) entry which is preliminary data.</text>
</comment>
<dbReference type="Proteomes" id="UP001058974">
    <property type="component" value="Chromosome 4"/>
</dbReference>
<feature type="non-terminal residue" evidence="3">
    <location>
        <position position="1"/>
    </location>
</feature>
<evidence type="ECO:0000313" key="4">
    <source>
        <dbReference type="Proteomes" id="UP001058974"/>
    </source>
</evidence>
<sequence>KKSLLVGHASSGSYIYFQTPKQNHSHSYLQSKLVLLSSSIQFQPTPLAKMRLKSGVNKHNMPPQGYTFPRFITKETQKKFSKIIKHRKFHQETGFPIIHDQPYYGLPKHLAQTIHKHNWKTFVKHSANNNIYASIVQEFYSCILDPSQKYVLVRGFRVYFTPKYINFHYRLIKDLVFDDDIVDEYQDLKNTATEENLSSIMKTLTVEGTDWIKEKGKEIWKVSWEALKPIPKVWFKIICARLLPNSDFENVDRDRLLLLHCILEGRSINVGKIIYDEIIDCAFKKKETDKLLFASLISDLCIRIGVYAEDDDDILMNPEAIDLGSVKGFFKEEADKRERLEEEKSVRSLNPPEFLDEILHPFMTDDPTMHGQEKGKDPARGEAEDETFVHDNGNDLKEAGGREKETNGLSAAPSSQSCTRRFEIRVKTCPTASLMANKKKRCYVDLSSDKEGNEEEEVVEIKQVHPVVKYNKKRLKTTACRRRSCSKLKLDIVPV</sequence>